<protein>
    <recommendedName>
        <fullName evidence="2">Rhodanese domain-containing protein</fullName>
    </recommendedName>
</protein>
<dbReference type="PROSITE" id="PS50206">
    <property type="entry name" value="RHODANESE_3"/>
    <property type="match status" value="1"/>
</dbReference>
<evidence type="ECO:0000259" key="2">
    <source>
        <dbReference type="PROSITE" id="PS50206"/>
    </source>
</evidence>
<evidence type="ECO:0000313" key="3">
    <source>
        <dbReference type="EMBL" id="CAL4175331.1"/>
    </source>
</evidence>
<organism evidence="3 4">
    <name type="scientific">Meganyctiphanes norvegica</name>
    <name type="common">Northern krill</name>
    <name type="synonym">Thysanopoda norvegica</name>
    <dbReference type="NCBI Taxonomy" id="48144"/>
    <lineage>
        <taxon>Eukaryota</taxon>
        <taxon>Metazoa</taxon>
        <taxon>Ecdysozoa</taxon>
        <taxon>Arthropoda</taxon>
        <taxon>Crustacea</taxon>
        <taxon>Multicrustacea</taxon>
        <taxon>Malacostraca</taxon>
        <taxon>Eumalacostraca</taxon>
        <taxon>Eucarida</taxon>
        <taxon>Euphausiacea</taxon>
        <taxon>Euphausiidae</taxon>
        <taxon>Meganyctiphanes</taxon>
    </lineage>
</organism>
<feature type="non-terminal residue" evidence="3">
    <location>
        <position position="176"/>
    </location>
</feature>
<dbReference type="Gene3D" id="3.40.250.10">
    <property type="entry name" value="Rhodanese-like domain"/>
    <property type="match status" value="1"/>
</dbReference>
<proteinExistence type="predicted"/>
<feature type="domain" description="Rhodanese" evidence="2">
    <location>
        <begin position="111"/>
        <end position="144"/>
    </location>
</feature>
<dbReference type="SUPFAM" id="SSF52821">
    <property type="entry name" value="Rhodanese/Cell cycle control phosphatase"/>
    <property type="match status" value="1"/>
</dbReference>
<dbReference type="Proteomes" id="UP001497623">
    <property type="component" value="Unassembled WGS sequence"/>
</dbReference>
<dbReference type="InterPro" id="IPR001763">
    <property type="entry name" value="Rhodanese-like_dom"/>
</dbReference>
<keyword evidence="4" id="KW-1185">Reference proteome</keyword>
<comment type="caution">
    <text evidence="3">The sequence shown here is derived from an EMBL/GenBank/DDBJ whole genome shotgun (WGS) entry which is preliminary data.</text>
</comment>
<gene>
    <name evidence="3" type="ORF">MNOR_LOCUS34640</name>
</gene>
<dbReference type="InterPro" id="IPR036873">
    <property type="entry name" value="Rhodanese-like_dom_sf"/>
</dbReference>
<dbReference type="Pfam" id="PF00581">
    <property type="entry name" value="Rhodanese"/>
    <property type="match status" value="1"/>
</dbReference>
<evidence type="ECO:0000313" key="4">
    <source>
        <dbReference type="Proteomes" id="UP001497623"/>
    </source>
</evidence>
<dbReference type="EMBL" id="CAXKWB010054095">
    <property type="protein sequence ID" value="CAL4175331.1"/>
    <property type="molecule type" value="Genomic_DNA"/>
</dbReference>
<reference evidence="3 4" key="1">
    <citation type="submission" date="2024-05" db="EMBL/GenBank/DDBJ databases">
        <authorList>
            <person name="Wallberg A."/>
        </authorList>
    </citation>
    <scope>NUCLEOTIDE SEQUENCE [LARGE SCALE GENOMIC DNA]</scope>
</reference>
<accession>A0AAV2S8V0</accession>
<name>A0AAV2S8V0_MEGNR</name>
<sequence>MAMLGLNVDEGTMTCQKLYSLVTDEWSSFLVLDIRPSVHFNKTRMKIDNVINIPEELLKPGQTAEHIGIELSQQPRRQWKSLRHKVDFLIICDLETEGPPLTQPIKILIDAILRWDLGKQYESRVWILKGGFDIWRRMYPLHTTNKIADENTTEGGVVSLGSKSPSSARKCKADEK</sequence>
<dbReference type="AlphaFoldDB" id="A0AAV2S8V0"/>
<feature type="region of interest" description="Disordered" evidence="1">
    <location>
        <begin position="154"/>
        <end position="176"/>
    </location>
</feature>
<evidence type="ECO:0000256" key="1">
    <source>
        <dbReference type="SAM" id="MobiDB-lite"/>
    </source>
</evidence>